<evidence type="ECO:0000256" key="9">
    <source>
        <dbReference type="PIRSR" id="PIRSR036684-2"/>
    </source>
</evidence>
<evidence type="ECO:0000313" key="14">
    <source>
        <dbReference type="Proteomes" id="UP000585050"/>
    </source>
</evidence>
<keyword evidence="7" id="KW-0511">Multifunctional enzyme</keyword>
<feature type="domain" description="Malic enzyme NAD-binding" evidence="11">
    <location>
        <begin position="165"/>
        <end position="401"/>
    </location>
</feature>
<dbReference type="PIRSF" id="PIRSF036684">
    <property type="entry name" value="ME_PTA"/>
    <property type="match status" value="1"/>
</dbReference>
<dbReference type="Gene3D" id="3.40.50.10750">
    <property type="entry name" value="Isocitrate/Isopropylmalate dehydrogenase-like"/>
    <property type="match status" value="1"/>
</dbReference>
<protein>
    <submittedName>
        <fullName evidence="13">NADP-dependent malic enzyme</fullName>
    </submittedName>
</protein>
<dbReference type="InterPro" id="IPR036291">
    <property type="entry name" value="NAD(P)-bd_dom_sf"/>
</dbReference>
<keyword evidence="5 9" id="KW-0479">Metal-binding</keyword>
<sequence length="758" mass="82984">MSKNVIRKKDALEYHENPIPGKIEVVPTKKTKTQRDLSLAYSPGVADPCLEIAEKPEDVYKYTAKGNLVGVISNGTAVLGLGDIGPEASKPVMEGKGVLFKIFAGIDVFDIEIDAKDPKKFIEAVKTLEPTFGGINLEDIKAPDCFEIEQTLKKEMNIPVMHDDQHGTAIISGAALLNAAEIIGKDLKDLKVVVSGAGASAVSCINIFFELGVDRKNAIVCDSRGVIRSDREGLSGNKKDLATDIDVHNLEEALVGADVFLGLSKGNLMTPEMLKSMAKDPIVFALANPTPEIDYELAMSTRSDVMMATGRSDHPNQVNNVLGFPYIFRGALDVRATEINEEMKLACVRAIADLAKEPVPETVTQAYNVDRLVFGKEYFIPKPLDTRLLTTVAPAVAKAAMETGVARATIDDMEAYKDELIRRMGSGNDIMRRLSVKAKNERKRIVFAEADNPHILRAARIAMDEGIIEPILLGRRSRIKAMIEALELDELLNVPIINPRSEESDAYRSKYAQSFYERRQRMGATLYEANDLMNKRSYYAAMMVEKGDADALISGAHRNYISSLAPALRVIGTVDDKAVATMYMVLTKKGPLFLGDTTMIENPTVNEIVEITESVVSRVKDFFKIDPRVALLSYGNFGSSKKGIDSNKMSKARQIIKERNPNLPVDGDIQANFALNSDITKESFPFSDLADAPANVLIFPNLSSANIALKMVEQLADATSVGPIVMGMKKPAHVLQMGANVQQILDMITIANLDAQQQ</sequence>
<dbReference type="InterPro" id="IPR012188">
    <property type="entry name" value="ME_PTA"/>
</dbReference>
<feature type="domain" description="Malic enzyme N-terminal" evidence="12">
    <location>
        <begin position="20"/>
        <end position="153"/>
    </location>
</feature>
<evidence type="ECO:0000259" key="11">
    <source>
        <dbReference type="SMART" id="SM00919"/>
    </source>
</evidence>
<dbReference type="PANTHER" id="PTHR43237">
    <property type="entry name" value="NADP-DEPENDENT MALIC ENZYME"/>
    <property type="match status" value="1"/>
</dbReference>
<dbReference type="InterPro" id="IPR002505">
    <property type="entry name" value="PTA_PTB"/>
</dbReference>
<dbReference type="InterPro" id="IPR042112">
    <property type="entry name" value="P_AcTrfase_dom2"/>
</dbReference>
<dbReference type="InterPro" id="IPR046346">
    <property type="entry name" value="Aminoacid_DH-like_N_sf"/>
</dbReference>
<reference evidence="13 14" key="1">
    <citation type="submission" date="2020-04" db="EMBL/GenBank/DDBJ databases">
        <title>Flammeovirga sp. SR4, a novel species isolated from seawater.</title>
        <authorList>
            <person name="Wang X."/>
        </authorList>
    </citation>
    <scope>NUCLEOTIDE SEQUENCE [LARGE SCALE GENOMIC DNA]</scope>
    <source>
        <strain evidence="13 14">SR4</strain>
    </source>
</reference>
<keyword evidence="14" id="KW-1185">Reference proteome</keyword>
<dbReference type="Pfam" id="PF00390">
    <property type="entry name" value="malic"/>
    <property type="match status" value="1"/>
</dbReference>
<dbReference type="PANTHER" id="PTHR43237:SF4">
    <property type="entry name" value="NADP-DEPENDENT MALIC ENZYME"/>
    <property type="match status" value="1"/>
</dbReference>
<dbReference type="GO" id="GO:0016746">
    <property type="term" value="F:acyltransferase activity"/>
    <property type="evidence" value="ECO:0007669"/>
    <property type="project" value="InterPro"/>
</dbReference>
<organism evidence="13 14">
    <name type="scientific">Flammeovirga agarivorans</name>
    <dbReference type="NCBI Taxonomy" id="2726742"/>
    <lineage>
        <taxon>Bacteria</taxon>
        <taxon>Pseudomonadati</taxon>
        <taxon>Bacteroidota</taxon>
        <taxon>Cytophagia</taxon>
        <taxon>Cytophagales</taxon>
        <taxon>Flammeovirgaceae</taxon>
        <taxon>Flammeovirga</taxon>
    </lineage>
</organism>
<proteinExistence type="inferred from homology"/>
<comment type="similarity">
    <text evidence="4">In the C-terminal section; belongs to the phosphate acetyltransferase and butyryltransferase family.</text>
</comment>
<evidence type="ECO:0000256" key="6">
    <source>
        <dbReference type="ARBA" id="ARBA00023002"/>
    </source>
</evidence>
<evidence type="ECO:0000256" key="10">
    <source>
        <dbReference type="PIRSR" id="PIRSR036684-3"/>
    </source>
</evidence>
<dbReference type="AlphaFoldDB" id="A0A7X8XUL8"/>
<evidence type="ECO:0000256" key="2">
    <source>
        <dbReference type="ARBA" id="ARBA00001946"/>
    </source>
</evidence>
<feature type="active site" description="Proton acceptor" evidence="8">
    <location>
        <position position="96"/>
    </location>
</feature>
<dbReference type="InterPro" id="IPR051674">
    <property type="entry name" value="Malate_Decarboxylase"/>
</dbReference>
<evidence type="ECO:0000313" key="13">
    <source>
        <dbReference type="EMBL" id="NLR90394.1"/>
    </source>
</evidence>
<dbReference type="Gene3D" id="3.40.50.720">
    <property type="entry name" value="NAD(P)-binding Rossmann-like Domain"/>
    <property type="match status" value="1"/>
</dbReference>
<feature type="binding site" evidence="10">
    <location>
        <position position="288"/>
    </location>
    <ligand>
        <name>NADP(+)</name>
        <dbReference type="ChEBI" id="CHEBI:58349"/>
    </ligand>
</feature>
<dbReference type="FunFam" id="3.40.50.10380:FF:000003">
    <property type="entry name" value="NADP-dependent malic enzyme"/>
    <property type="match status" value="1"/>
</dbReference>
<comment type="similarity">
    <text evidence="3">In the N-terminal section; belongs to the malic enzymes family.</text>
</comment>
<evidence type="ECO:0000259" key="12">
    <source>
        <dbReference type="SMART" id="SM01274"/>
    </source>
</evidence>
<evidence type="ECO:0000256" key="7">
    <source>
        <dbReference type="ARBA" id="ARBA00023268"/>
    </source>
</evidence>
<feature type="binding site" evidence="10">
    <location>
        <begin position="78"/>
        <end position="85"/>
    </location>
    <ligand>
        <name>NADP(+)</name>
        <dbReference type="ChEBI" id="CHEBI:58349"/>
    </ligand>
</feature>
<feature type="binding site" evidence="9">
    <location>
        <position position="138"/>
    </location>
    <ligand>
        <name>a divalent metal cation</name>
        <dbReference type="ChEBI" id="CHEBI:60240"/>
    </ligand>
</feature>
<dbReference type="GO" id="GO:0016616">
    <property type="term" value="F:oxidoreductase activity, acting on the CH-OH group of donors, NAD or NADP as acceptor"/>
    <property type="evidence" value="ECO:0007669"/>
    <property type="project" value="InterPro"/>
</dbReference>
<evidence type="ECO:0000256" key="8">
    <source>
        <dbReference type="PIRSR" id="PIRSR036684-1"/>
    </source>
</evidence>
<dbReference type="GO" id="GO:0046872">
    <property type="term" value="F:metal ion binding"/>
    <property type="evidence" value="ECO:0007669"/>
    <property type="project" value="UniProtKB-KW"/>
</dbReference>
<dbReference type="SUPFAM" id="SSF53223">
    <property type="entry name" value="Aminoacid dehydrogenase-like, N-terminal domain"/>
    <property type="match status" value="1"/>
</dbReference>
<dbReference type="Gene3D" id="3.40.50.10950">
    <property type="match status" value="1"/>
</dbReference>
<dbReference type="EMBL" id="JABAIL010000001">
    <property type="protein sequence ID" value="NLR90394.1"/>
    <property type="molecule type" value="Genomic_DNA"/>
</dbReference>
<evidence type="ECO:0000256" key="4">
    <source>
        <dbReference type="ARBA" id="ARBA00008756"/>
    </source>
</evidence>
<dbReference type="InterPro" id="IPR012301">
    <property type="entry name" value="Malic_N_dom"/>
</dbReference>
<comment type="caution">
    <text evidence="13">The sequence shown here is derived from an EMBL/GenBank/DDBJ whole genome shotgun (WGS) entry which is preliminary data.</text>
</comment>
<dbReference type="Gene3D" id="3.40.50.10380">
    <property type="entry name" value="Malic enzyme, N-terminal domain"/>
    <property type="match status" value="1"/>
</dbReference>
<dbReference type="GO" id="GO:0004470">
    <property type="term" value="F:malic enzyme activity"/>
    <property type="evidence" value="ECO:0007669"/>
    <property type="project" value="InterPro"/>
</dbReference>
<dbReference type="InterPro" id="IPR037062">
    <property type="entry name" value="Malic_N_dom_sf"/>
</dbReference>
<dbReference type="FunFam" id="3.40.50.720:FF:000095">
    <property type="entry name" value="NADP-dependent malic enzyme"/>
    <property type="match status" value="1"/>
</dbReference>
<dbReference type="InterPro" id="IPR012302">
    <property type="entry name" value="Malic_NAD-bd"/>
</dbReference>
<evidence type="ECO:0000256" key="3">
    <source>
        <dbReference type="ARBA" id="ARBA00007686"/>
    </source>
</evidence>
<gene>
    <name evidence="13" type="ORF">HGP29_04215</name>
</gene>
<accession>A0A7X8XUL8</accession>
<evidence type="ECO:0000256" key="1">
    <source>
        <dbReference type="ARBA" id="ARBA00001936"/>
    </source>
</evidence>
<feature type="binding site" evidence="9">
    <location>
        <position position="139"/>
    </location>
    <ligand>
        <name>a divalent metal cation</name>
        <dbReference type="ChEBI" id="CHEBI:60240"/>
    </ligand>
</feature>
<dbReference type="InterPro" id="IPR042113">
    <property type="entry name" value="P_AcTrfase_dom1"/>
</dbReference>
<name>A0A7X8XUL8_9BACT</name>
<comment type="cofactor">
    <cofactor evidence="1">
        <name>Mn(2+)</name>
        <dbReference type="ChEBI" id="CHEBI:29035"/>
    </cofactor>
</comment>
<dbReference type="Proteomes" id="UP000585050">
    <property type="component" value="Unassembled WGS sequence"/>
</dbReference>
<dbReference type="RefSeq" id="WP_168881096.1">
    <property type="nucleotide sequence ID" value="NZ_JABAIL010000001.1"/>
</dbReference>
<dbReference type="Pfam" id="PF03949">
    <property type="entry name" value="Malic_M"/>
    <property type="match status" value="1"/>
</dbReference>
<dbReference type="SMART" id="SM00919">
    <property type="entry name" value="Malic_M"/>
    <property type="match status" value="1"/>
</dbReference>
<dbReference type="SMART" id="SM01274">
    <property type="entry name" value="malic"/>
    <property type="match status" value="1"/>
</dbReference>
<dbReference type="CDD" id="cd05311">
    <property type="entry name" value="NAD_bind_2_malic_enz"/>
    <property type="match status" value="1"/>
</dbReference>
<dbReference type="Pfam" id="PF01515">
    <property type="entry name" value="PTA_PTB"/>
    <property type="match status" value="1"/>
</dbReference>
<dbReference type="GO" id="GO:0051287">
    <property type="term" value="F:NAD binding"/>
    <property type="evidence" value="ECO:0007669"/>
    <property type="project" value="InterPro"/>
</dbReference>
<keyword evidence="6" id="KW-0560">Oxidoreductase</keyword>
<keyword evidence="10" id="KW-0521">NADP</keyword>
<dbReference type="InterPro" id="IPR045213">
    <property type="entry name" value="Malic_NAD-bd_bact_type"/>
</dbReference>
<dbReference type="GO" id="GO:0006108">
    <property type="term" value="P:malate metabolic process"/>
    <property type="evidence" value="ECO:0007669"/>
    <property type="project" value="InterPro"/>
</dbReference>
<dbReference type="SUPFAM" id="SSF53659">
    <property type="entry name" value="Isocitrate/Isopropylmalate dehydrogenase-like"/>
    <property type="match status" value="1"/>
</dbReference>
<evidence type="ECO:0000256" key="5">
    <source>
        <dbReference type="ARBA" id="ARBA00022723"/>
    </source>
</evidence>
<feature type="binding site" evidence="10">
    <location>
        <position position="164"/>
    </location>
    <ligand>
        <name>a divalent metal cation</name>
        <dbReference type="ChEBI" id="CHEBI:60240"/>
    </ligand>
</feature>
<comment type="cofactor">
    <cofactor evidence="2">
        <name>Mg(2+)</name>
        <dbReference type="ChEBI" id="CHEBI:18420"/>
    </cofactor>
</comment>
<dbReference type="SUPFAM" id="SSF51735">
    <property type="entry name" value="NAD(P)-binding Rossmann-fold domains"/>
    <property type="match status" value="1"/>
</dbReference>